<feature type="domain" description="Tc1-like transposase DDE" evidence="1">
    <location>
        <begin position="11"/>
        <end position="123"/>
    </location>
</feature>
<dbReference type="OrthoDB" id="286470at2"/>
<dbReference type="InterPro" id="IPR012337">
    <property type="entry name" value="RNaseH-like_sf"/>
</dbReference>
<evidence type="ECO:0000259" key="1">
    <source>
        <dbReference type="Pfam" id="PF13358"/>
    </source>
</evidence>
<dbReference type="InterPro" id="IPR038717">
    <property type="entry name" value="Tc1-like_DDE_dom"/>
</dbReference>
<dbReference type="GO" id="GO:0003676">
    <property type="term" value="F:nucleic acid binding"/>
    <property type="evidence" value="ECO:0007669"/>
    <property type="project" value="InterPro"/>
</dbReference>
<dbReference type="Proteomes" id="UP000245802">
    <property type="component" value="Chromosome"/>
</dbReference>
<evidence type="ECO:0000313" key="2">
    <source>
        <dbReference type="EMBL" id="AWM37652.1"/>
    </source>
</evidence>
<dbReference type="InterPro" id="IPR036397">
    <property type="entry name" value="RNaseH_sf"/>
</dbReference>
<gene>
    <name evidence="2" type="ORF">C1280_12070</name>
</gene>
<dbReference type="Pfam" id="PF13358">
    <property type="entry name" value="DDE_3"/>
    <property type="match status" value="1"/>
</dbReference>
<dbReference type="Gene3D" id="3.30.420.10">
    <property type="entry name" value="Ribonuclease H-like superfamily/Ribonuclease H"/>
    <property type="match status" value="1"/>
</dbReference>
<dbReference type="AlphaFoldDB" id="A0A2Z3H022"/>
<name>A0A2Z3H022_9BACT</name>
<dbReference type="EMBL" id="CP025958">
    <property type="protein sequence ID" value="AWM37652.1"/>
    <property type="molecule type" value="Genomic_DNA"/>
</dbReference>
<dbReference type="KEGG" id="gog:C1280_12070"/>
<accession>A0A2Z3H022</accession>
<organism evidence="2 3">
    <name type="scientific">Gemmata obscuriglobus</name>
    <dbReference type="NCBI Taxonomy" id="114"/>
    <lineage>
        <taxon>Bacteria</taxon>
        <taxon>Pseudomonadati</taxon>
        <taxon>Planctomycetota</taxon>
        <taxon>Planctomycetia</taxon>
        <taxon>Gemmatales</taxon>
        <taxon>Gemmataceae</taxon>
        <taxon>Gemmata</taxon>
    </lineage>
</organism>
<keyword evidence="3" id="KW-1185">Reference proteome</keyword>
<reference evidence="2 3" key="1">
    <citation type="submission" date="2018-01" db="EMBL/GenBank/DDBJ databases">
        <title>G. obscuriglobus.</title>
        <authorList>
            <person name="Franke J."/>
            <person name="Blomberg W."/>
            <person name="Selmecki A."/>
        </authorList>
    </citation>
    <scope>NUCLEOTIDE SEQUENCE [LARGE SCALE GENOMIC DNA]</scope>
    <source>
        <strain evidence="2 3">DSM 5831</strain>
    </source>
</reference>
<protein>
    <recommendedName>
        <fullName evidence="1">Tc1-like transposase DDE domain-containing protein</fullName>
    </recommendedName>
</protein>
<proteinExistence type="predicted"/>
<sequence>MNGYIARVFVRAASGRQRFNVLGAWNAVTRALVSVTNSTVANTDTMCQLRRAIAAQDLVGPVTLVLDNARYQRNKVVQQLAAELSIRLLFLPSYSPNLNLIERLWGGAKRHSVYGRYHPDFASFRTAIETTLAGSKRSQLMWMYLNSRRELDSSPMVVEPGPGSGLVALPQCDVR</sequence>
<dbReference type="SUPFAM" id="SSF53098">
    <property type="entry name" value="Ribonuclease H-like"/>
    <property type="match status" value="1"/>
</dbReference>
<evidence type="ECO:0000313" key="3">
    <source>
        <dbReference type="Proteomes" id="UP000245802"/>
    </source>
</evidence>